<dbReference type="Proteomes" id="UP001162162">
    <property type="component" value="Unassembled WGS sequence"/>
</dbReference>
<dbReference type="PANTHER" id="PTHR45819:SF5">
    <property type="entry name" value="CENTAURIN-GAMMA-1A"/>
    <property type="match status" value="1"/>
</dbReference>
<dbReference type="PROSITE" id="PS50003">
    <property type="entry name" value="PH_DOMAIN"/>
    <property type="match status" value="1"/>
</dbReference>
<dbReference type="GO" id="GO:0008270">
    <property type="term" value="F:zinc ion binding"/>
    <property type="evidence" value="ECO:0007669"/>
    <property type="project" value="UniProtKB-KW"/>
</dbReference>
<dbReference type="AlphaFoldDB" id="A0AAV8ZD30"/>
<keyword evidence="1" id="KW-0863">Zinc-finger</keyword>
<feature type="region of interest" description="Disordered" evidence="3">
    <location>
        <begin position="114"/>
        <end position="166"/>
    </location>
</feature>
<evidence type="ECO:0000313" key="6">
    <source>
        <dbReference type="Proteomes" id="UP001162162"/>
    </source>
</evidence>
<dbReference type="GO" id="GO:0003924">
    <property type="term" value="F:GTPase activity"/>
    <property type="evidence" value="ECO:0007669"/>
    <property type="project" value="TreeGrafter"/>
</dbReference>
<evidence type="ECO:0000259" key="4">
    <source>
        <dbReference type="PROSITE" id="PS50003"/>
    </source>
</evidence>
<evidence type="ECO:0000256" key="1">
    <source>
        <dbReference type="ARBA" id="ARBA00022771"/>
    </source>
</evidence>
<dbReference type="GO" id="GO:0005096">
    <property type="term" value="F:GTPase activator activity"/>
    <property type="evidence" value="ECO:0007669"/>
    <property type="project" value="TreeGrafter"/>
</dbReference>
<proteinExistence type="predicted"/>
<dbReference type="InterPro" id="IPR011993">
    <property type="entry name" value="PH-like_dom_sf"/>
</dbReference>
<feature type="domain" description="PH" evidence="4">
    <location>
        <begin position="170"/>
        <end position="293"/>
    </location>
</feature>
<feature type="compositionally biased region" description="Polar residues" evidence="3">
    <location>
        <begin position="1"/>
        <end position="34"/>
    </location>
</feature>
<dbReference type="InterPro" id="IPR001849">
    <property type="entry name" value="PH_domain"/>
</dbReference>
<evidence type="ECO:0000256" key="2">
    <source>
        <dbReference type="ARBA" id="ARBA00023043"/>
    </source>
</evidence>
<protein>
    <recommendedName>
        <fullName evidence="4">PH domain-containing protein</fullName>
    </recommendedName>
</protein>
<feature type="compositionally biased region" description="Low complexity" evidence="3">
    <location>
        <begin position="130"/>
        <end position="139"/>
    </location>
</feature>
<comment type="caution">
    <text evidence="5">The sequence shown here is derived from an EMBL/GenBank/DDBJ whole genome shotgun (WGS) entry which is preliminary data.</text>
</comment>
<reference evidence="5" key="1">
    <citation type="journal article" date="2023" name="Insect Mol. Biol.">
        <title>Genome sequencing provides insights into the evolution of gene families encoding plant cell wall-degrading enzymes in longhorned beetles.</title>
        <authorList>
            <person name="Shin N.R."/>
            <person name="Okamura Y."/>
            <person name="Kirsch R."/>
            <person name="Pauchet Y."/>
        </authorList>
    </citation>
    <scope>NUCLEOTIDE SEQUENCE</scope>
    <source>
        <strain evidence="5">AMC_N1</strain>
    </source>
</reference>
<sequence>MSVQRHLTQGTVQGNNGYSQIGQSQTHMSPGHNHTLSHKDLSNTQPLDIRQVHTLKSSSHHIHRDSEKDVVYRSSDEKWNSSTSTIGSHGSSQGLIVQTVQTENNNVAKFAAPHSLDNLQNPQGIGKDLPTPNSTPTTSRKSRRRSNLFTPSKKGDDKLKNGDFGSGRAIPLKQGYLYKRSSKPLNKEWKKKYVTLCNDGRLTYHPSLHDYMDDVHGKEISLQYVTVKVPGQKPRGSKSIITVVGTNCHNVINEGLGGLSLIGKDKRPTEKVLLSAFETVKDPQFKILSASQW</sequence>
<name>A0AAV8ZD30_9CUCU</name>
<dbReference type="SUPFAM" id="SSF50729">
    <property type="entry name" value="PH domain-like"/>
    <property type="match status" value="1"/>
</dbReference>
<dbReference type="Gene3D" id="2.30.29.30">
    <property type="entry name" value="Pleckstrin-homology domain (PH domain)/Phosphotyrosine-binding domain (PTB)"/>
    <property type="match status" value="1"/>
</dbReference>
<keyword evidence="1" id="KW-0479">Metal-binding</keyword>
<feature type="region of interest" description="Disordered" evidence="3">
    <location>
        <begin position="1"/>
        <end position="44"/>
    </location>
</feature>
<dbReference type="PANTHER" id="PTHR45819">
    <property type="entry name" value="CENTAURIN-GAMMA-1A"/>
    <property type="match status" value="1"/>
</dbReference>
<accession>A0AAV8ZD30</accession>
<keyword evidence="1" id="KW-0862">Zinc</keyword>
<evidence type="ECO:0000313" key="5">
    <source>
        <dbReference type="EMBL" id="KAJ8961518.1"/>
    </source>
</evidence>
<gene>
    <name evidence="5" type="ORF">NQ318_014768</name>
</gene>
<dbReference type="InterPro" id="IPR051282">
    <property type="entry name" value="Arf-GAP_GTPase_ANK_PH"/>
</dbReference>
<organism evidence="5 6">
    <name type="scientific">Aromia moschata</name>
    <dbReference type="NCBI Taxonomy" id="1265417"/>
    <lineage>
        <taxon>Eukaryota</taxon>
        <taxon>Metazoa</taxon>
        <taxon>Ecdysozoa</taxon>
        <taxon>Arthropoda</taxon>
        <taxon>Hexapoda</taxon>
        <taxon>Insecta</taxon>
        <taxon>Pterygota</taxon>
        <taxon>Neoptera</taxon>
        <taxon>Endopterygota</taxon>
        <taxon>Coleoptera</taxon>
        <taxon>Polyphaga</taxon>
        <taxon>Cucujiformia</taxon>
        <taxon>Chrysomeloidea</taxon>
        <taxon>Cerambycidae</taxon>
        <taxon>Cerambycinae</taxon>
        <taxon>Callichromatini</taxon>
        <taxon>Aromia</taxon>
    </lineage>
</organism>
<keyword evidence="2" id="KW-0040">ANK repeat</keyword>
<evidence type="ECO:0000256" key="3">
    <source>
        <dbReference type="SAM" id="MobiDB-lite"/>
    </source>
</evidence>
<dbReference type="EMBL" id="JAPWTK010000005">
    <property type="protein sequence ID" value="KAJ8961518.1"/>
    <property type="molecule type" value="Genomic_DNA"/>
</dbReference>
<keyword evidence="6" id="KW-1185">Reference proteome</keyword>
<dbReference type="FunFam" id="2.30.29.30:FF:000109">
    <property type="entry name" value="Arf-GAP with GTPase, ANK repeat and PH domain-containing protein 1"/>
    <property type="match status" value="1"/>
</dbReference>